<dbReference type="InterPro" id="IPR036624">
    <property type="entry name" value="Hcp1-lik_sf"/>
</dbReference>
<comment type="caution">
    <text evidence="1">The sequence shown here is derived from an EMBL/GenBank/DDBJ whole genome shotgun (WGS) entry which is preliminary data.</text>
</comment>
<evidence type="ECO:0008006" key="3">
    <source>
        <dbReference type="Google" id="ProtNLM"/>
    </source>
</evidence>
<dbReference type="Proteomes" id="UP001296873">
    <property type="component" value="Unassembled WGS sequence"/>
</dbReference>
<dbReference type="Gene3D" id="2.30.110.20">
    <property type="entry name" value="Hcp1-like"/>
    <property type="match status" value="1"/>
</dbReference>
<dbReference type="InterPro" id="IPR008514">
    <property type="entry name" value="T6SS_Hcp"/>
</dbReference>
<keyword evidence="2" id="KW-1185">Reference proteome</keyword>
<organism evidence="1 2">
    <name type="scientific">Rhodovibrio sodomensis</name>
    <dbReference type="NCBI Taxonomy" id="1088"/>
    <lineage>
        <taxon>Bacteria</taxon>
        <taxon>Pseudomonadati</taxon>
        <taxon>Pseudomonadota</taxon>
        <taxon>Alphaproteobacteria</taxon>
        <taxon>Rhodospirillales</taxon>
        <taxon>Rhodovibrionaceae</taxon>
        <taxon>Rhodovibrio</taxon>
    </lineage>
</organism>
<dbReference type="InterPro" id="IPR053165">
    <property type="entry name" value="HSI-I_assembly_Hcp1"/>
</dbReference>
<dbReference type="Pfam" id="PF05638">
    <property type="entry name" value="T6SS_HCP"/>
    <property type="match status" value="1"/>
</dbReference>
<dbReference type="PANTHER" id="PTHR36152">
    <property type="entry name" value="CYTOPLASMIC PROTEIN-RELATED"/>
    <property type="match status" value="1"/>
</dbReference>
<proteinExistence type="predicted"/>
<dbReference type="RefSeq" id="WP_200339208.1">
    <property type="nucleotide sequence ID" value="NZ_NRRL01000004.1"/>
</dbReference>
<name>A0ABS1DB54_9PROT</name>
<gene>
    <name evidence="1" type="ORF">CKO28_03690</name>
</gene>
<evidence type="ECO:0000313" key="1">
    <source>
        <dbReference type="EMBL" id="MBK1667146.1"/>
    </source>
</evidence>
<accession>A0ABS1DB54</accession>
<reference evidence="1 2" key="1">
    <citation type="journal article" date="2020" name="Microorganisms">
        <title>Osmotic Adaptation and Compatible Solute Biosynthesis of Phototrophic Bacteria as Revealed from Genome Analyses.</title>
        <authorList>
            <person name="Imhoff J.F."/>
            <person name="Rahn T."/>
            <person name="Kunzel S."/>
            <person name="Keller A."/>
            <person name="Neulinger S.C."/>
        </authorList>
    </citation>
    <scope>NUCLEOTIDE SEQUENCE [LARGE SCALE GENOMIC DNA]</scope>
    <source>
        <strain evidence="1 2">DSM 9895</strain>
    </source>
</reference>
<dbReference type="SUPFAM" id="SSF141452">
    <property type="entry name" value="Hcp1-like"/>
    <property type="match status" value="1"/>
</dbReference>
<dbReference type="EMBL" id="NRRL01000004">
    <property type="protein sequence ID" value="MBK1667146.1"/>
    <property type="molecule type" value="Genomic_DNA"/>
</dbReference>
<evidence type="ECO:0000313" key="2">
    <source>
        <dbReference type="Proteomes" id="UP001296873"/>
    </source>
</evidence>
<protein>
    <recommendedName>
        <fullName evidence="3">Hcp1 family type VI secretion system effector</fullName>
    </recommendedName>
</protein>
<sequence length="161" mass="17704">MDVILMKPSEDIKGECLLKGHEQELELLSYNHGLMMQVTSDQSNSARTSGKPMLQEFSVTKYMDAASPKLYDYLLRGADIGTVTLTIGRNDNGEVLPLIVYTLEETLISNISTGGGGGDKPVETLSMNFTRIQWEYKQQDPGLEGKGAVTAVWNIKTNTAE</sequence>
<dbReference type="PANTHER" id="PTHR36152:SF1">
    <property type="entry name" value="UBIQUITIN-LIKE DOMAIN-CONTAINING PROTEIN"/>
    <property type="match status" value="1"/>
</dbReference>